<name>A0ABR7WQ28_9SPHI</name>
<gene>
    <name evidence="1" type="ORF">IDJ77_11350</name>
</gene>
<accession>A0ABR7WQ28</accession>
<proteinExistence type="predicted"/>
<evidence type="ECO:0000313" key="1">
    <source>
        <dbReference type="EMBL" id="MBD1364405.1"/>
    </source>
</evidence>
<dbReference type="EMBL" id="JACWMY010000005">
    <property type="protein sequence ID" value="MBD1364405.1"/>
    <property type="molecule type" value="Genomic_DNA"/>
</dbReference>
<dbReference type="RefSeq" id="WP_191189070.1">
    <property type="nucleotide sequence ID" value="NZ_JACWMY010000005.1"/>
</dbReference>
<comment type="caution">
    <text evidence="1">The sequence shown here is derived from an EMBL/GenBank/DDBJ whole genome shotgun (WGS) entry which is preliminary data.</text>
</comment>
<organism evidence="1 2">
    <name type="scientific">Mucilaginibacter pankratovii</name>
    <dbReference type="NCBI Taxonomy" id="2772110"/>
    <lineage>
        <taxon>Bacteria</taxon>
        <taxon>Pseudomonadati</taxon>
        <taxon>Bacteroidota</taxon>
        <taxon>Sphingobacteriia</taxon>
        <taxon>Sphingobacteriales</taxon>
        <taxon>Sphingobacteriaceae</taxon>
        <taxon>Mucilaginibacter</taxon>
    </lineage>
</organism>
<sequence>MSNKERFLAGHKFTLSGCDKKKIFSAFAMAEKVSAVFQDNDHGQPLHMGNIDKMPANYLHMYAFLMGKRIKYSVAFADMQFIESEVPA</sequence>
<reference evidence="1 2" key="1">
    <citation type="submission" date="2020-09" db="EMBL/GenBank/DDBJ databases">
        <title>Novel species of Mucilaginibacter isolated from a glacier on the Tibetan Plateau.</title>
        <authorList>
            <person name="Liu Q."/>
            <person name="Xin Y.-H."/>
        </authorList>
    </citation>
    <scope>NUCLEOTIDE SEQUENCE [LARGE SCALE GENOMIC DNA]</scope>
    <source>
        <strain evidence="1 2">ZT4R22</strain>
    </source>
</reference>
<evidence type="ECO:0000313" key="2">
    <source>
        <dbReference type="Proteomes" id="UP000606600"/>
    </source>
</evidence>
<dbReference type="Proteomes" id="UP000606600">
    <property type="component" value="Unassembled WGS sequence"/>
</dbReference>
<keyword evidence="2" id="KW-1185">Reference proteome</keyword>
<protein>
    <submittedName>
        <fullName evidence="1">Uncharacterized protein</fullName>
    </submittedName>
</protein>